<protein>
    <submittedName>
        <fullName evidence="3">Sortilin- receptor</fullName>
    </submittedName>
</protein>
<proteinExistence type="predicted"/>
<evidence type="ECO:0000313" key="3">
    <source>
        <dbReference type="EMBL" id="MEQ2179154.1"/>
    </source>
</evidence>
<accession>A0ABV0P6T3</accession>
<dbReference type="InterPro" id="IPR003961">
    <property type="entry name" value="FN3_dom"/>
</dbReference>
<sequence length="291" mass="32821">MIYLQARAVSPFLGPPSDYAVVKMIPDERLPPRNLHRVRVDKNQATLKWQPPYDTPDAPLTYVIHVKDVIRKGERDYKLTTQNNTVEYLLKGLEPGGRYIVSVRLRNMTKEASFNLNTEALKILTENDHVFLFWKSLAVREKGFNESRGYEVHMFDSVTNQTSYLGNTTETYFRISSLLVGHNYTFSVQASCLLGGQLCGEPALLLYNPQTGSSDASRSENHSRDMASVVVPVLFLLLVIVGGGLVALYIRHRRLQNNFTAFANSHYNSRDDDEDAPMISGFSDDVPMVIA</sequence>
<organism evidence="3 4">
    <name type="scientific">Goodea atripinnis</name>
    <dbReference type="NCBI Taxonomy" id="208336"/>
    <lineage>
        <taxon>Eukaryota</taxon>
        <taxon>Metazoa</taxon>
        <taxon>Chordata</taxon>
        <taxon>Craniata</taxon>
        <taxon>Vertebrata</taxon>
        <taxon>Euteleostomi</taxon>
        <taxon>Actinopterygii</taxon>
        <taxon>Neopterygii</taxon>
        <taxon>Teleostei</taxon>
        <taxon>Neoteleostei</taxon>
        <taxon>Acanthomorphata</taxon>
        <taxon>Ovalentaria</taxon>
        <taxon>Atherinomorphae</taxon>
        <taxon>Cyprinodontiformes</taxon>
        <taxon>Goodeidae</taxon>
        <taxon>Goodea</taxon>
    </lineage>
</organism>
<gene>
    <name evidence="3" type="primary">SORL1_2</name>
    <name evidence="3" type="ORF">GOODEAATRI_021709</name>
</gene>
<keyword evidence="1" id="KW-0472">Membrane</keyword>
<dbReference type="PROSITE" id="PS50853">
    <property type="entry name" value="FN3"/>
    <property type="match status" value="1"/>
</dbReference>
<keyword evidence="4" id="KW-1185">Reference proteome</keyword>
<dbReference type="Proteomes" id="UP001476798">
    <property type="component" value="Unassembled WGS sequence"/>
</dbReference>
<feature type="domain" description="Fibronectin type-III" evidence="2">
    <location>
        <begin position="31"/>
        <end position="128"/>
    </location>
</feature>
<keyword evidence="3" id="KW-0675">Receptor</keyword>
<name>A0ABV0P6T3_9TELE</name>
<keyword evidence="1" id="KW-1133">Transmembrane helix</keyword>
<reference evidence="3 4" key="1">
    <citation type="submission" date="2021-06" db="EMBL/GenBank/DDBJ databases">
        <authorList>
            <person name="Palmer J.M."/>
        </authorList>
    </citation>
    <scope>NUCLEOTIDE SEQUENCE [LARGE SCALE GENOMIC DNA]</scope>
    <source>
        <strain evidence="3 4">GA_2019</strain>
        <tissue evidence="3">Muscle</tissue>
    </source>
</reference>
<dbReference type="Gene3D" id="2.60.40.10">
    <property type="entry name" value="Immunoglobulins"/>
    <property type="match status" value="2"/>
</dbReference>
<dbReference type="InterPro" id="IPR036116">
    <property type="entry name" value="FN3_sf"/>
</dbReference>
<dbReference type="InterPro" id="IPR013783">
    <property type="entry name" value="Ig-like_fold"/>
</dbReference>
<keyword evidence="1" id="KW-0812">Transmembrane</keyword>
<dbReference type="Pfam" id="PF00041">
    <property type="entry name" value="fn3"/>
    <property type="match status" value="1"/>
</dbReference>
<comment type="caution">
    <text evidence="3">The sequence shown here is derived from an EMBL/GenBank/DDBJ whole genome shotgun (WGS) entry which is preliminary data.</text>
</comment>
<feature type="transmembrane region" description="Helical" evidence="1">
    <location>
        <begin position="229"/>
        <end position="250"/>
    </location>
</feature>
<evidence type="ECO:0000259" key="2">
    <source>
        <dbReference type="PROSITE" id="PS50853"/>
    </source>
</evidence>
<dbReference type="CDD" id="cd00063">
    <property type="entry name" value="FN3"/>
    <property type="match status" value="2"/>
</dbReference>
<evidence type="ECO:0000256" key="1">
    <source>
        <dbReference type="SAM" id="Phobius"/>
    </source>
</evidence>
<dbReference type="SMART" id="SM00060">
    <property type="entry name" value="FN3"/>
    <property type="match status" value="2"/>
</dbReference>
<dbReference type="SUPFAM" id="SSF49265">
    <property type="entry name" value="Fibronectin type III"/>
    <property type="match status" value="1"/>
</dbReference>
<dbReference type="EMBL" id="JAHRIO010062111">
    <property type="protein sequence ID" value="MEQ2179154.1"/>
    <property type="molecule type" value="Genomic_DNA"/>
</dbReference>
<evidence type="ECO:0000313" key="4">
    <source>
        <dbReference type="Proteomes" id="UP001476798"/>
    </source>
</evidence>